<protein>
    <recommendedName>
        <fullName evidence="4">DUF2946 domain-containing protein</fullName>
    </recommendedName>
</protein>
<proteinExistence type="predicted"/>
<comment type="caution">
    <text evidence="2">The sequence shown here is derived from an EMBL/GenBank/DDBJ whole genome shotgun (WGS) entry which is preliminary data.</text>
</comment>
<evidence type="ECO:0008006" key="4">
    <source>
        <dbReference type="Google" id="ProtNLM"/>
    </source>
</evidence>
<dbReference type="OrthoDB" id="9153250at2"/>
<sequence>MRRWALWWLVAALLAAPALGHMHRIVHGPQAHAHKQAQAEERAVDPSVHLHGTATLFAAHDDDTSCRLFDQLTHSDLLPALPALALPLLPVLFLLPRLERDAVARWAALFDARGPPALR</sequence>
<feature type="transmembrane region" description="Helical" evidence="1">
    <location>
        <begin position="77"/>
        <end position="95"/>
    </location>
</feature>
<name>A0A4Z0C6B7_9BURK</name>
<evidence type="ECO:0000256" key="1">
    <source>
        <dbReference type="SAM" id="Phobius"/>
    </source>
</evidence>
<dbReference type="RefSeq" id="WP_135262096.1">
    <property type="nucleotide sequence ID" value="NZ_SMLM01000001.1"/>
</dbReference>
<keyword evidence="3" id="KW-1185">Reference proteome</keyword>
<evidence type="ECO:0000313" key="3">
    <source>
        <dbReference type="Proteomes" id="UP000298180"/>
    </source>
</evidence>
<dbReference type="AlphaFoldDB" id="A0A4Z0C6B7"/>
<gene>
    <name evidence="2" type="ORF">EZ313_05005</name>
</gene>
<keyword evidence="1" id="KW-1133">Transmembrane helix</keyword>
<organism evidence="2 3">
    <name type="scientific">Ramlibacter henchirensis</name>
    <dbReference type="NCBI Taxonomy" id="204072"/>
    <lineage>
        <taxon>Bacteria</taxon>
        <taxon>Pseudomonadati</taxon>
        <taxon>Pseudomonadota</taxon>
        <taxon>Betaproteobacteria</taxon>
        <taxon>Burkholderiales</taxon>
        <taxon>Comamonadaceae</taxon>
        <taxon>Ramlibacter</taxon>
    </lineage>
</organism>
<dbReference type="Proteomes" id="UP000298180">
    <property type="component" value="Unassembled WGS sequence"/>
</dbReference>
<accession>A0A4Z0C6B7</accession>
<evidence type="ECO:0000313" key="2">
    <source>
        <dbReference type="EMBL" id="TFZ06010.1"/>
    </source>
</evidence>
<keyword evidence="1" id="KW-0472">Membrane</keyword>
<keyword evidence="1" id="KW-0812">Transmembrane</keyword>
<reference evidence="2 3" key="1">
    <citation type="submission" date="2019-03" db="EMBL/GenBank/DDBJ databases">
        <title>Ramlibacter henchirensis DSM 14656, whole genome shotgun sequence.</title>
        <authorList>
            <person name="Zhang X."/>
            <person name="Feng G."/>
            <person name="Zhu H."/>
        </authorList>
    </citation>
    <scope>NUCLEOTIDE SEQUENCE [LARGE SCALE GENOMIC DNA]</scope>
    <source>
        <strain evidence="2 3">DSM 14656</strain>
    </source>
</reference>
<dbReference type="EMBL" id="SMLM01000001">
    <property type="protein sequence ID" value="TFZ06010.1"/>
    <property type="molecule type" value="Genomic_DNA"/>
</dbReference>